<dbReference type="EMBL" id="CM034398">
    <property type="protein sequence ID" value="KAJ0177430.1"/>
    <property type="molecule type" value="Genomic_DNA"/>
</dbReference>
<reference evidence="1 2" key="1">
    <citation type="journal article" date="2021" name="Front. Genet.">
        <title>Chromosome-Level Genome Assembly Reveals Significant Gene Expansion in the Toll and IMD Signaling Pathways of Dendrolimus kikuchii.</title>
        <authorList>
            <person name="Zhou J."/>
            <person name="Wu P."/>
            <person name="Xiong Z."/>
            <person name="Liu N."/>
            <person name="Zhao N."/>
            <person name="Ji M."/>
            <person name="Qiu Y."/>
            <person name="Yang B."/>
        </authorList>
    </citation>
    <scope>NUCLEOTIDE SEQUENCE [LARGE SCALE GENOMIC DNA]</scope>
    <source>
        <strain evidence="1">Ann1</strain>
    </source>
</reference>
<evidence type="ECO:0000313" key="2">
    <source>
        <dbReference type="Proteomes" id="UP000824533"/>
    </source>
</evidence>
<accession>A0ACC1D0S6</accession>
<gene>
    <name evidence="1" type="ORF">K1T71_007439</name>
</gene>
<name>A0ACC1D0S6_9NEOP</name>
<sequence length="109" mass="12545">MKSIIVLVMLTLFVSVSCIHYTFGGRLPGSKLVHKEKIKLEAIPFKKRIKNFFYSNANEMPIQAINCFDFQRSEASVNITEGGIGQTYVNLRMKSQRGYRLDYDIEIYA</sequence>
<proteinExistence type="predicted"/>
<keyword evidence="2" id="KW-1185">Reference proteome</keyword>
<evidence type="ECO:0000313" key="1">
    <source>
        <dbReference type="EMBL" id="KAJ0177430.1"/>
    </source>
</evidence>
<protein>
    <submittedName>
        <fullName evidence="1">Uncharacterized protein</fullName>
    </submittedName>
</protein>
<organism evidence="1 2">
    <name type="scientific">Dendrolimus kikuchii</name>
    <dbReference type="NCBI Taxonomy" id="765133"/>
    <lineage>
        <taxon>Eukaryota</taxon>
        <taxon>Metazoa</taxon>
        <taxon>Ecdysozoa</taxon>
        <taxon>Arthropoda</taxon>
        <taxon>Hexapoda</taxon>
        <taxon>Insecta</taxon>
        <taxon>Pterygota</taxon>
        <taxon>Neoptera</taxon>
        <taxon>Endopterygota</taxon>
        <taxon>Lepidoptera</taxon>
        <taxon>Glossata</taxon>
        <taxon>Ditrysia</taxon>
        <taxon>Bombycoidea</taxon>
        <taxon>Lasiocampidae</taxon>
        <taxon>Dendrolimus</taxon>
    </lineage>
</organism>
<dbReference type="Proteomes" id="UP000824533">
    <property type="component" value="Linkage Group LG12"/>
</dbReference>
<comment type="caution">
    <text evidence="1">The sequence shown here is derived from an EMBL/GenBank/DDBJ whole genome shotgun (WGS) entry which is preliminary data.</text>
</comment>